<accession>A0ABY5VF65</accession>
<gene>
    <name evidence="4" type="ORF">NQ502_17010</name>
</gene>
<keyword evidence="2" id="KW-0808">Transferase</keyword>
<dbReference type="Gene3D" id="3.40.50.720">
    <property type="entry name" value="NAD(P)-binding Rossmann-like Domain"/>
    <property type="match status" value="1"/>
</dbReference>
<feature type="domain" description="Glycosyltransferase 2-like" evidence="3">
    <location>
        <begin position="9"/>
        <end position="120"/>
    </location>
</feature>
<dbReference type="CDD" id="cd00761">
    <property type="entry name" value="Glyco_tranf_GTA_type"/>
    <property type="match status" value="1"/>
</dbReference>
<dbReference type="EMBL" id="CP102290">
    <property type="protein sequence ID" value="UWP59044.1"/>
    <property type="molecule type" value="Genomic_DNA"/>
</dbReference>
<proteinExistence type="predicted"/>
<dbReference type="PANTHER" id="PTHR22916">
    <property type="entry name" value="GLYCOSYLTRANSFERASE"/>
    <property type="match status" value="1"/>
</dbReference>
<name>A0ABY5VF65_9FIRM</name>
<evidence type="ECO:0000256" key="1">
    <source>
        <dbReference type="ARBA" id="ARBA00022676"/>
    </source>
</evidence>
<evidence type="ECO:0000259" key="3">
    <source>
        <dbReference type="Pfam" id="PF00535"/>
    </source>
</evidence>
<dbReference type="PANTHER" id="PTHR22916:SF51">
    <property type="entry name" value="GLYCOSYLTRANSFERASE EPSH-RELATED"/>
    <property type="match status" value="1"/>
</dbReference>
<protein>
    <submittedName>
        <fullName evidence="4">Glycosyltransferase</fullName>
    </submittedName>
</protein>
<keyword evidence="5" id="KW-1185">Reference proteome</keyword>
<keyword evidence="1" id="KW-0328">Glycosyltransferase</keyword>
<dbReference type="SUPFAM" id="SSF53448">
    <property type="entry name" value="Nucleotide-diphospho-sugar transferases"/>
    <property type="match status" value="1"/>
</dbReference>
<dbReference type="InterPro" id="IPR001173">
    <property type="entry name" value="Glyco_trans_2-like"/>
</dbReference>
<evidence type="ECO:0000313" key="5">
    <source>
        <dbReference type="Proteomes" id="UP001060164"/>
    </source>
</evidence>
<dbReference type="RefSeq" id="WP_028530160.1">
    <property type="nucleotide sequence ID" value="NZ_CABLBR010000046.1"/>
</dbReference>
<evidence type="ECO:0000256" key="2">
    <source>
        <dbReference type="ARBA" id="ARBA00022679"/>
    </source>
</evidence>
<evidence type="ECO:0000313" key="4">
    <source>
        <dbReference type="EMBL" id="UWP59044.1"/>
    </source>
</evidence>
<sequence length="404" mass="46570">MHKEESLISVIVPIYKIDRYIGRCIESLIDQTYENLEIILVDDGSRDRCPEICDLYAKKDSRIKVVHKENGGLVSARKAGLEASTGEYIGYVDGDDWVGPGFYEMLYTEMIASEADLTAAGHSRDLFEKSEHFYNCIPAGVYEGSRLDDVRNTMISYGDFYRPGIMTYVWNKLFKRNILCDVQMKVDDRISIGEDAAVTYPALMKCERLCITDNVAYHYRQREDSMLKQNAGFETEARKLKHLYAFMSSFAAQYDKVYRLQEQINDYVLGICIMRSGGGLPVERCIDAFSTYDNTYYGKNVVVYSAGTFGQQLVNRFKESKHCNVIGWIDDDYREYRRCCMDVDSVESITQRSFDYVLIATVDNIVGEKIAKRLLDYGISRKRILTVECPENEREELIKQYLKD</sequence>
<dbReference type="InterPro" id="IPR029044">
    <property type="entry name" value="Nucleotide-diphossugar_trans"/>
</dbReference>
<organism evidence="4 5">
    <name type="scientific">Ruminococcus gauvreauii</name>
    <dbReference type="NCBI Taxonomy" id="438033"/>
    <lineage>
        <taxon>Bacteria</taxon>
        <taxon>Bacillati</taxon>
        <taxon>Bacillota</taxon>
        <taxon>Clostridia</taxon>
        <taxon>Eubacteriales</taxon>
        <taxon>Oscillospiraceae</taxon>
        <taxon>Ruminococcus</taxon>
    </lineage>
</organism>
<dbReference type="Proteomes" id="UP001060164">
    <property type="component" value="Chromosome"/>
</dbReference>
<dbReference type="Gene3D" id="3.90.550.10">
    <property type="entry name" value="Spore Coat Polysaccharide Biosynthesis Protein SpsA, Chain A"/>
    <property type="match status" value="1"/>
</dbReference>
<reference evidence="4" key="1">
    <citation type="journal article" date="2022" name="Cell">
        <title>Design, construction, and in vivo augmentation of a complex gut microbiome.</title>
        <authorList>
            <person name="Cheng A.G."/>
            <person name="Ho P.Y."/>
            <person name="Aranda-Diaz A."/>
            <person name="Jain S."/>
            <person name="Yu F.B."/>
            <person name="Meng X."/>
            <person name="Wang M."/>
            <person name="Iakiviak M."/>
            <person name="Nagashima K."/>
            <person name="Zhao A."/>
            <person name="Murugkar P."/>
            <person name="Patil A."/>
            <person name="Atabakhsh K."/>
            <person name="Weakley A."/>
            <person name="Yan J."/>
            <person name="Brumbaugh A.R."/>
            <person name="Higginbottom S."/>
            <person name="Dimas A."/>
            <person name="Shiver A.L."/>
            <person name="Deutschbauer A."/>
            <person name="Neff N."/>
            <person name="Sonnenburg J.L."/>
            <person name="Huang K.C."/>
            <person name="Fischbach M.A."/>
        </authorList>
    </citation>
    <scope>NUCLEOTIDE SEQUENCE</scope>
    <source>
        <strain evidence="4">DSM 19829</strain>
    </source>
</reference>
<dbReference type="Pfam" id="PF00535">
    <property type="entry name" value="Glycos_transf_2"/>
    <property type="match status" value="1"/>
</dbReference>